<reference evidence="2 4" key="2">
    <citation type="journal article" date="2013" name="Nature">
        <title>Insights into bilaterian evolution from three spiralian genomes.</title>
        <authorList>
            <person name="Simakov O."/>
            <person name="Marletaz F."/>
            <person name="Cho S.J."/>
            <person name="Edsinger-Gonzales E."/>
            <person name="Havlak P."/>
            <person name="Hellsten U."/>
            <person name="Kuo D.H."/>
            <person name="Larsson T."/>
            <person name="Lv J."/>
            <person name="Arendt D."/>
            <person name="Savage R."/>
            <person name="Osoegawa K."/>
            <person name="de Jong P."/>
            <person name="Grimwood J."/>
            <person name="Chapman J.A."/>
            <person name="Shapiro H."/>
            <person name="Aerts A."/>
            <person name="Otillar R.P."/>
            <person name="Terry A.Y."/>
            <person name="Boore J.L."/>
            <person name="Grigoriev I.V."/>
            <person name="Lindberg D.R."/>
            <person name="Seaver E.C."/>
            <person name="Weisblat D.A."/>
            <person name="Putnam N.H."/>
            <person name="Rokhsar D.S."/>
        </authorList>
    </citation>
    <scope>NUCLEOTIDE SEQUENCE</scope>
    <source>
        <strain evidence="2 4">I ESC-2004</strain>
    </source>
</reference>
<name>R7UX45_CAPTE</name>
<reference evidence="4" key="1">
    <citation type="submission" date="2012-12" db="EMBL/GenBank/DDBJ databases">
        <authorList>
            <person name="Hellsten U."/>
            <person name="Grimwood J."/>
            <person name="Chapman J.A."/>
            <person name="Shapiro H."/>
            <person name="Aerts A."/>
            <person name="Otillar R.P."/>
            <person name="Terry A.Y."/>
            <person name="Boore J.L."/>
            <person name="Simakov O."/>
            <person name="Marletaz F."/>
            <person name="Cho S.-J."/>
            <person name="Edsinger-Gonzales E."/>
            <person name="Havlak P."/>
            <person name="Kuo D.-H."/>
            <person name="Larsson T."/>
            <person name="Lv J."/>
            <person name="Arendt D."/>
            <person name="Savage R."/>
            <person name="Osoegawa K."/>
            <person name="de Jong P."/>
            <person name="Lindberg D.R."/>
            <person name="Seaver E.C."/>
            <person name="Weisblat D.A."/>
            <person name="Putnam N.H."/>
            <person name="Grigoriev I.V."/>
            <person name="Rokhsar D.S."/>
        </authorList>
    </citation>
    <scope>NUCLEOTIDE SEQUENCE</scope>
    <source>
        <strain evidence="4">I ESC-2004</strain>
    </source>
</reference>
<gene>
    <name evidence="2" type="ORF">CAPTEDRAFT_216846</name>
</gene>
<feature type="region of interest" description="Disordered" evidence="1">
    <location>
        <begin position="62"/>
        <end position="90"/>
    </location>
</feature>
<dbReference type="AlphaFoldDB" id="R7UX45"/>
<reference evidence="3" key="3">
    <citation type="submission" date="2015-06" db="UniProtKB">
        <authorList>
            <consortium name="EnsemblMetazoa"/>
        </authorList>
    </citation>
    <scope>IDENTIFICATION</scope>
</reference>
<dbReference type="Proteomes" id="UP000014760">
    <property type="component" value="Unassembled WGS sequence"/>
</dbReference>
<accession>R7UX45</accession>
<proteinExistence type="predicted"/>
<dbReference type="EMBL" id="AMQN01020428">
    <property type="status" value="NOT_ANNOTATED_CDS"/>
    <property type="molecule type" value="Genomic_DNA"/>
</dbReference>
<organism evidence="2">
    <name type="scientific">Capitella teleta</name>
    <name type="common">Polychaete worm</name>
    <dbReference type="NCBI Taxonomy" id="283909"/>
    <lineage>
        <taxon>Eukaryota</taxon>
        <taxon>Metazoa</taxon>
        <taxon>Spiralia</taxon>
        <taxon>Lophotrochozoa</taxon>
        <taxon>Annelida</taxon>
        <taxon>Polychaeta</taxon>
        <taxon>Sedentaria</taxon>
        <taxon>Scolecida</taxon>
        <taxon>Capitellidae</taxon>
        <taxon>Capitella</taxon>
    </lineage>
</organism>
<evidence type="ECO:0000313" key="2">
    <source>
        <dbReference type="EMBL" id="ELU10914.1"/>
    </source>
</evidence>
<sequence length="181" mass="19360">MSLPGPWPGRIFETFFHKRRLELRTPQLDPDSHVYLTNDANVAVHGPRDDGSYSVIAGQHYKVSDTPSVPPPSGSGSSRNSNPRFDLQRSNSGAGPVGSFFAASDADVASYHTAHVAKRRSGDVADMASVLRDVEARVRSLQELTVPATASVVLPVAASDVLMLVEAFSCLVCHGKGFQNA</sequence>
<keyword evidence="4" id="KW-1185">Reference proteome</keyword>
<evidence type="ECO:0000313" key="3">
    <source>
        <dbReference type="EnsemblMetazoa" id="CapteP216846"/>
    </source>
</evidence>
<dbReference type="EMBL" id="KB297164">
    <property type="protein sequence ID" value="ELU10914.1"/>
    <property type="molecule type" value="Genomic_DNA"/>
</dbReference>
<protein>
    <submittedName>
        <fullName evidence="2 3">Uncharacterized protein</fullName>
    </submittedName>
</protein>
<feature type="compositionally biased region" description="Low complexity" evidence="1">
    <location>
        <begin position="74"/>
        <end position="84"/>
    </location>
</feature>
<dbReference type="EnsemblMetazoa" id="CapteT216846">
    <property type="protein sequence ID" value="CapteP216846"/>
    <property type="gene ID" value="CapteG216846"/>
</dbReference>
<evidence type="ECO:0000256" key="1">
    <source>
        <dbReference type="SAM" id="MobiDB-lite"/>
    </source>
</evidence>
<evidence type="ECO:0000313" key="4">
    <source>
        <dbReference type="Proteomes" id="UP000014760"/>
    </source>
</evidence>
<dbReference type="HOGENOM" id="CLU_1490385_0_0_1"/>